<dbReference type="GO" id="GO:0022857">
    <property type="term" value="F:transmembrane transporter activity"/>
    <property type="evidence" value="ECO:0007669"/>
    <property type="project" value="InterPro"/>
</dbReference>
<accession>M3D2H0</accession>
<evidence type="ECO:0000313" key="7">
    <source>
        <dbReference type="Proteomes" id="UP000016931"/>
    </source>
</evidence>
<sequence length="597" mass="65098">MAHARDDSLHRPLRESPLHSRAPSTASDWNGTFDRPTTSDAKGSYRELEYVDSSRAPVFPGTNRTYDGAIPARYDYASLQPSPAQESFGHVDSPTRQAFLPQESNRPASPGFHPGFPRPETPSSPYDPSPKTWPGSPLKVPMNSSHADSNSSLSLKSIYNEYFRTMPREDRISPRKEGARPPGPPGGPPPDGGTTAWLQVLGGYFLFFNTWGLINAFGVFQTYYKGTLLPTTSNSAISWIGTLTSFFLCASPITWGPLFDVGNPRLLVLFGSFSVVFGLMMTSLCEEYWQLILAQGVCCGIGGGCLFITATSILPSYFSSKRALVMGISASGSSLGGVVYPIIFIYVQPTHLGFGWAVRIIGFIALLTLAIPCIVIKPRVRPPGRRKIFNAQILKDVPFQIMNLATFFGFVGQYIPYFFIEQYAAKYHLGLEFWMLIFLNIGSIPGRILPAYIGDKYFHPLKVLATTTASATILAFCWIGIRHSTAGLVVWCFLYGFFSGAFVSLQGAAVASMTPPQEMGSIGTRFGINMFAGALGILIGSPVGGAIFPKSWPGAQSFCAASLTCATLCVVGTWVAWQAQVKRERGKQGGEKMMEMR</sequence>
<dbReference type="InterPro" id="IPR036259">
    <property type="entry name" value="MFS_trans_sf"/>
</dbReference>
<dbReference type="Gene3D" id="1.20.1250.20">
    <property type="entry name" value="MFS general substrate transporter like domains"/>
    <property type="match status" value="2"/>
</dbReference>
<feature type="transmembrane region" description="Helical" evidence="4">
    <location>
        <begin position="487"/>
        <end position="505"/>
    </location>
</feature>
<keyword evidence="7" id="KW-1185">Reference proteome</keyword>
<feature type="transmembrane region" description="Helical" evidence="4">
    <location>
        <begin position="288"/>
        <end position="311"/>
    </location>
</feature>
<dbReference type="PANTHER" id="PTHR11360:SF234">
    <property type="entry name" value="MFS-TYPE TRANSPORTER DBAD-RELATED"/>
    <property type="match status" value="1"/>
</dbReference>
<feature type="domain" description="Major facilitator superfamily (MFS) profile" evidence="5">
    <location>
        <begin position="196"/>
        <end position="584"/>
    </location>
</feature>
<feature type="transmembrane region" description="Helical" evidence="4">
    <location>
        <begin position="236"/>
        <end position="259"/>
    </location>
</feature>
<feature type="compositionally biased region" description="Pro residues" evidence="3">
    <location>
        <begin position="181"/>
        <end position="191"/>
    </location>
</feature>
<evidence type="ECO:0000259" key="5">
    <source>
        <dbReference type="PROSITE" id="PS50850"/>
    </source>
</evidence>
<feature type="transmembrane region" description="Helical" evidence="4">
    <location>
        <begin position="431"/>
        <end position="449"/>
    </location>
</feature>
<dbReference type="OrthoDB" id="6509908at2759"/>
<dbReference type="Proteomes" id="UP000016931">
    <property type="component" value="Unassembled WGS sequence"/>
</dbReference>
<feature type="transmembrane region" description="Helical" evidence="4">
    <location>
        <begin position="397"/>
        <end position="419"/>
    </location>
</feature>
<protein>
    <submittedName>
        <fullName evidence="6">MFS general substrate transporter</fullName>
    </submittedName>
</protein>
<feature type="region of interest" description="Disordered" evidence="3">
    <location>
        <begin position="169"/>
        <end position="193"/>
    </location>
</feature>
<dbReference type="PROSITE" id="PS50850">
    <property type="entry name" value="MFS"/>
    <property type="match status" value="1"/>
</dbReference>
<dbReference type="InterPro" id="IPR050327">
    <property type="entry name" value="Proton-linked_MCT"/>
</dbReference>
<dbReference type="Pfam" id="PF07690">
    <property type="entry name" value="MFS_1"/>
    <property type="match status" value="1"/>
</dbReference>
<dbReference type="EMBL" id="KB456264">
    <property type="protein sequence ID" value="EMF12405.1"/>
    <property type="molecule type" value="Genomic_DNA"/>
</dbReference>
<comment type="subcellular location">
    <subcellularLocation>
        <location evidence="1">Membrane</location>
        <topology evidence="1">Multi-pass membrane protein</topology>
    </subcellularLocation>
</comment>
<feature type="transmembrane region" description="Helical" evidence="4">
    <location>
        <begin position="353"/>
        <end position="376"/>
    </location>
</feature>
<dbReference type="PANTHER" id="PTHR11360">
    <property type="entry name" value="MONOCARBOXYLATE TRANSPORTER"/>
    <property type="match status" value="1"/>
</dbReference>
<keyword evidence="4" id="KW-0812">Transmembrane</keyword>
<proteinExistence type="inferred from homology"/>
<evidence type="ECO:0000256" key="3">
    <source>
        <dbReference type="SAM" id="MobiDB-lite"/>
    </source>
</evidence>
<keyword evidence="4" id="KW-1133">Transmembrane helix</keyword>
<dbReference type="SUPFAM" id="SSF103473">
    <property type="entry name" value="MFS general substrate transporter"/>
    <property type="match status" value="1"/>
</dbReference>
<feature type="transmembrane region" description="Helical" evidence="4">
    <location>
        <begin position="266"/>
        <end position="282"/>
    </location>
</feature>
<dbReference type="GeneID" id="27902471"/>
<dbReference type="InterPro" id="IPR011701">
    <property type="entry name" value="MFS"/>
</dbReference>
<feature type="region of interest" description="Disordered" evidence="3">
    <location>
        <begin position="1"/>
        <end position="45"/>
    </location>
</feature>
<feature type="transmembrane region" description="Helical" evidence="4">
    <location>
        <begin position="461"/>
        <end position="481"/>
    </location>
</feature>
<dbReference type="InterPro" id="IPR020846">
    <property type="entry name" value="MFS_dom"/>
</dbReference>
<dbReference type="AlphaFoldDB" id="M3D2H0"/>
<keyword evidence="4" id="KW-0472">Membrane</keyword>
<name>M3D2H0_SPHMS</name>
<gene>
    <name evidence="6" type="ORF">SEPMUDRAFT_149092</name>
</gene>
<comment type="similarity">
    <text evidence="2">Belongs to the major facilitator superfamily. Monocarboxylate porter (TC 2.A.1.13) family.</text>
</comment>
<evidence type="ECO:0000256" key="2">
    <source>
        <dbReference type="ARBA" id="ARBA00006727"/>
    </source>
</evidence>
<feature type="transmembrane region" description="Helical" evidence="4">
    <location>
        <begin position="554"/>
        <end position="577"/>
    </location>
</feature>
<feature type="region of interest" description="Disordered" evidence="3">
    <location>
        <begin position="77"/>
        <end position="151"/>
    </location>
</feature>
<dbReference type="eggNOG" id="KOG2504">
    <property type="taxonomic scope" value="Eukaryota"/>
</dbReference>
<dbReference type="HOGENOM" id="CLU_001265_1_6_1"/>
<dbReference type="RefSeq" id="XP_016760526.1">
    <property type="nucleotide sequence ID" value="XM_016905334.1"/>
</dbReference>
<reference evidence="6 7" key="1">
    <citation type="journal article" date="2012" name="PLoS Pathog.">
        <title>Diverse lifestyles and strategies of plant pathogenesis encoded in the genomes of eighteen Dothideomycetes fungi.</title>
        <authorList>
            <person name="Ohm R.A."/>
            <person name="Feau N."/>
            <person name="Henrissat B."/>
            <person name="Schoch C.L."/>
            <person name="Horwitz B.A."/>
            <person name="Barry K.W."/>
            <person name="Condon B.J."/>
            <person name="Copeland A.C."/>
            <person name="Dhillon B."/>
            <person name="Glaser F."/>
            <person name="Hesse C.N."/>
            <person name="Kosti I."/>
            <person name="LaButti K."/>
            <person name="Lindquist E.A."/>
            <person name="Lucas S."/>
            <person name="Salamov A.A."/>
            <person name="Bradshaw R.E."/>
            <person name="Ciuffetti L."/>
            <person name="Hamelin R.C."/>
            <person name="Kema G.H.J."/>
            <person name="Lawrence C."/>
            <person name="Scott J.A."/>
            <person name="Spatafora J.W."/>
            <person name="Turgeon B.G."/>
            <person name="de Wit P.J.G.M."/>
            <person name="Zhong S."/>
            <person name="Goodwin S.B."/>
            <person name="Grigoriev I.V."/>
        </authorList>
    </citation>
    <scope>NUCLEOTIDE SEQUENCE [LARGE SCALE GENOMIC DNA]</scope>
    <source>
        <strain evidence="6 7">SO2202</strain>
    </source>
</reference>
<feature type="compositionally biased region" description="Basic and acidic residues" evidence="3">
    <location>
        <begin position="1"/>
        <end position="18"/>
    </location>
</feature>
<feature type="transmembrane region" description="Helical" evidence="4">
    <location>
        <begin position="204"/>
        <end position="224"/>
    </location>
</feature>
<evidence type="ECO:0000256" key="1">
    <source>
        <dbReference type="ARBA" id="ARBA00004141"/>
    </source>
</evidence>
<feature type="transmembrane region" description="Helical" evidence="4">
    <location>
        <begin position="323"/>
        <end position="347"/>
    </location>
</feature>
<feature type="compositionally biased region" description="Basic and acidic residues" evidence="3">
    <location>
        <begin position="169"/>
        <end position="179"/>
    </location>
</feature>
<organism evidence="6 7">
    <name type="scientific">Sphaerulina musiva (strain SO2202)</name>
    <name type="common">Poplar stem canker fungus</name>
    <name type="synonym">Septoria musiva</name>
    <dbReference type="NCBI Taxonomy" id="692275"/>
    <lineage>
        <taxon>Eukaryota</taxon>
        <taxon>Fungi</taxon>
        <taxon>Dikarya</taxon>
        <taxon>Ascomycota</taxon>
        <taxon>Pezizomycotina</taxon>
        <taxon>Dothideomycetes</taxon>
        <taxon>Dothideomycetidae</taxon>
        <taxon>Mycosphaerellales</taxon>
        <taxon>Mycosphaerellaceae</taxon>
        <taxon>Sphaerulina</taxon>
    </lineage>
</organism>
<feature type="transmembrane region" description="Helical" evidence="4">
    <location>
        <begin position="526"/>
        <end position="548"/>
    </location>
</feature>
<dbReference type="OMA" id="PYFFIEQ"/>
<dbReference type="GO" id="GO:0016020">
    <property type="term" value="C:membrane"/>
    <property type="evidence" value="ECO:0007669"/>
    <property type="project" value="UniProtKB-SubCell"/>
</dbReference>
<feature type="compositionally biased region" description="Pro residues" evidence="3">
    <location>
        <begin position="116"/>
        <end position="128"/>
    </location>
</feature>
<evidence type="ECO:0000313" key="6">
    <source>
        <dbReference type="EMBL" id="EMF12405.1"/>
    </source>
</evidence>
<feature type="compositionally biased region" description="Polar residues" evidence="3">
    <location>
        <begin position="22"/>
        <end position="41"/>
    </location>
</feature>
<evidence type="ECO:0000256" key="4">
    <source>
        <dbReference type="SAM" id="Phobius"/>
    </source>
</evidence>